<organism evidence="2 3">
    <name type="scientific">Alteromonas gilva</name>
    <dbReference type="NCBI Taxonomy" id="2987522"/>
    <lineage>
        <taxon>Bacteria</taxon>
        <taxon>Pseudomonadati</taxon>
        <taxon>Pseudomonadota</taxon>
        <taxon>Gammaproteobacteria</taxon>
        <taxon>Alteromonadales</taxon>
        <taxon>Alteromonadaceae</taxon>
        <taxon>Alteromonas/Salinimonas group</taxon>
        <taxon>Alteromonas</taxon>
    </lineage>
</organism>
<comment type="caution">
    <text evidence="2">The sequence shown here is derived from an EMBL/GenBank/DDBJ whole genome shotgun (WGS) entry which is preliminary data.</text>
</comment>
<dbReference type="Pfam" id="PF01936">
    <property type="entry name" value="NYN"/>
    <property type="match status" value="1"/>
</dbReference>
<dbReference type="Proteomes" id="UP001218788">
    <property type="component" value="Unassembled WGS sequence"/>
</dbReference>
<evidence type="ECO:0000313" key="3">
    <source>
        <dbReference type="Proteomes" id="UP001218788"/>
    </source>
</evidence>
<keyword evidence="3" id="KW-1185">Reference proteome</keyword>
<evidence type="ECO:0000259" key="1">
    <source>
        <dbReference type="Pfam" id="PF01936"/>
    </source>
</evidence>
<reference evidence="2 3" key="1">
    <citation type="submission" date="2022-10" db="EMBL/GenBank/DDBJ databases">
        <title>Alteromonas sp. chi3 Genome sequencing.</title>
        <authorList>
            <person name="Park S."/>
        </authorList>
    </citation>
    <scope>NUCLEOTIDE SEQUENCE [LARGE SCALE GENOMIC DNA]</scope>
    <source>
        <strain evidence="3">chi3</strain>
    </source>
</reference>
<name>A0ABT5L7C7_9ALTE</name>
<dbReference type="Gene3D" id="3.40.50.1010">
    <property type="entry name" value="5'-nuclease"/>
    <property type="match status" value="1"/>
</dbReference>
<feature type="domain" description="NYN" evidence="1">
    <location>
        <begin position="5"/>
        <end position="186"/>
    </location>
</feature>
<dbReference type="RefSeq" id="WP_273642872.1">
    <property type="nucleotide sequence ID" value="NZ_JAQQXP010000004.1"/>
</dbReference>
<sequence length="316" mass="36655">MILRIYIDGYNLYYGSLKHGPHKWLDPVKLIEQIVRESAPPHLLNAADIDLKVKYFTSLVEPKVTFSKTAKRDQEAYHSALLASYSDDVLDIIFGYHSVRPYNQRLVDKDNPKALHPDCENVSVWRIEEKQTDVNIAVEAMKDALTDTRQQHMVFVSNDTDFVRLYETLQSMEHVNVGIVTPGFEESRSPSPTLARCSSWLRLYFNSEELEAAQFPYKITEQHRERIPIKLPIRKPMEWFGQRQLALEIFDVLFAALRKRNKVFQWLEQEPYPTCIEGLEPLPRPAIEMLDDVKSAEHVLRHAEMYAAHISNGNDS</sequence>
<dbReference type="InterPro" id="IPR021139">
    <property type="entry name" value="NYN"/>
</dbReference>
<dbReference type="EMBL" id="JAQQXP010000004">
    <property type="protein sequence ID" value="MDC8832968.1"/>
    <property type="molecule type" value="Genomic_DNA"/>
</dbReference>
<protein>
    <submittedName>
        <fullName evidence="2">NYN domain-containing protein</fullName>
    </submittedName>
</protein>
<proteinExistence type="predicted"/>
<dbReference type="CDD" id="cd18722">
    <property type="entry name" value="PIN_NicB-like"/>
    <property type="match status" value="1"/>
</dbReference>
<evidence type="ECO:0000313" key="2">
    <source>
        <dbReference type="EMBL" id="MDC8832968.1"/>
    </source>
</evidence>
<gene>
    <name evidence="2" type="ORF">OIK42_19615</name>
</gene>
<accession>A0ABT5L7C7</accession>